<feature type="transmembrane region" description="Helical" evidence="1">
    <location>
        <begin position="277"/>
        <end position="294"/>
    </location>
</feature>
<keyword evidence="1" id="KW-0812">Transmembrane</keyword>
<evidence type="ECO:0000313" key="2">
    <source>
        <dbReference type="EMBL" id="GGP06593.1"/>
    </source>
</evidence>
<evidence type="ECO:0008006" key="4">
    <source>
        <dbReference type="Google" id="ProtNLM"/>
    </source>
</evidence>
<feature type="transmembrane region" description="Helical" evidence="1">
    <location>
        <begin position="192"/>
        <end position="211"/>
    </location>
</feature>
<keyword evidence="3" id="KW-1185">Reference proteome</keyword>
<evidence type="ECO:0000313" key="3">
    <source>
        <dbReference type="Proteomes" id="UP000620064"/>
    </source>
</evidence>
<sequence length="347" mass="40846">MVITSYSFLQSNVKKLEEYDTVKMMGFLGNFLLIMVLLYMGTRPVSFVFGDMINYADGFQKLQINPNVEITKDYLFWYFTKLCARIVDEREYFFFIATIYILPNYFFVKKYFKDYWFIPLLMIFGSFSFWTYGTNGLRNGMATSIFIGALCYYDRNKWLMYGLMALSYGVHNSLMIPIGAFLASGLYKKPKVYLYIWLAAIPLSLIGGGAWENFFGSIGLGDDRVNSYLTSGVESSETKFSSTGFRWDFVLYSGFAVVAGYYYIIKRGFQDQFYTHLWGTYMIANAFWILVIRANFSNRFAYLSWFMMAIVIAYPLFKVKFWPEHYKIVGRIFFAYYLFTYYMYLKS</sequence>
<gene>
    <name evidence="2" type="ORF">GCM10010992_27210</name>
</gene>
<feature type="transmembrane region" description="Helical" evidence="1">
    <location>
        <begin position="329"/>
        <end position="345"/>
    </location>
</feature>
<feature type="transmembrane region" description="Helical" evidence="1">
    <location>
        <begin position="158"/>
        <end position="180"/>
    </location>
</feature>
<dbReference type="Proteomes" id="UP000620064">
    <property type="component" value="Unassembled WGS sequence"/>
</dbReference>
<keyword evidence="1" id="KW-1133">Transmembrane helix</keyword>
<dbReference type="InterPro" id="IPR049458">
    <property type="entry name" value="EpsG-like"/>
</dbReference>
<keyword evidence="1" id="KW-0472">Membrane</keyword>
<evidence type="ECO:0000256" key="1">
    <source>
        <dbReference type="SAM" id="Phobius"/>
    </source>
</evidence>
<protein>
    <recommendedName>
        <fullName evidence="4">EpsG family protein</fullName>
    </recommendedName>
</protein>
<feature type="transmembrane region" description="Helical" evidence="1">
    <location>
        <begin position="115"/>
        <end position="133"/>
    </location>
</feature>
<accession>A0ABQ2NMI2</accession>
<reference evidence="3" key="1">
    <citation type="journal article" date="2019" name="Int. J. Syst. Evol. Microbiol.">
        <title>The Global Catalogue of Microorganisms (GCM) 10K type strain sequencing project: providing services to taxonomists for standard genome sequencing and annotation.</title>
        <authorList>
            <consortium name="The Broad Institute Genomics Platform"/>
            <consortium name="The Broad Institute Genome Sequencing Center for Infectious Disease"/>
            <person name="Wu L."/>
            <person name="Ma J."/>
        </authorList>
    </citation>
    <scope>NUCLEOTIDE SEQUENCE [LARGE SCALE GENOMIC DNA]</scope>
    <source>
        <strain evidence="3">CGMCC 1.7656</strain>
    </source>
</reference>
<name>A0ABQ2NMI2_9FLAO</name>
<feature type="transmembrane region" description="Helical" evidence="1">
    <location>
        <begin position="300"/>
        <end position="317"/>
    </location>
</feature>
<dbReference type="Pfam" id="PF14897">
    <property type="entry name" value="EpsG"/>
    <property type="match status" value="1"/>
</dbReference>
<feature type="transmembrane region" description="Helical" evidence="1">
    <location>
        <begin position="92"/>
        <end position="108"/>
    </location>
</feature>
<feature type="transmembrane region" description="Helical" evidence="1">
    <location>
        <begin position="249"/>
        <end position="265"/>
    </location>
</feature>
<comment type="caution">
    <text evidence="2">The sequence shown here is derived from an EMBL/GenBank/DDBJ whole genome shotgun (WGS) entry which is preliminary data.</text>
</comment>
<organism evidence="2 3">
    <name type="scientific">Cloacibacterium rupense</name>
    <dbReference type="NCBI Taxonomy" id="517423"/>
    <lineage>
        <taxon>Bacteria</taxon>
        <taxon>Pseudomonadati</taxon>
        <taxon>Bacteroidota</taxon>
        <taxon>Flavobacteriia</taxon>
        <taxon>Flavobacteriales</taxon>
        <taxon>Weeksellaceae</taxon>
    </lineage>
</organism>
<feature type="transmembrane region" description="Helical" evidence="1">
    <location>
        <begin position="21"/>
        <end position="42"/>
    </location>
</feature>
<dbReference type="EMBL" id="BMLV01000007">
    <property type="protein sequence ID" value="GGP06593.1"/>
    <property type="molecule type" value="Genomic_DNA"/>
</dbReference>
<proteinExistence type="predicted"/>